<dbReference type="RefSeq" id="WP_173780681.1">
    <property type="nucleotide sequence ID" value="NZ_JABSNO010000056.1"/>
</dbReference>
<feature type="region of interest" description="Disordered" evidence="1">
    <location>
        <begin position="39"/>
        <end position="76"/>
    </location>
</feature>
<proteinExistence type="predicted"/>
<comment type="caution">
    <text evidence="2">The sequence shown here is derived from an EMBL/GenBank/DDBJ whole genome shotgun (WGS) entry which is preliminary data.</text>
</comment>
<evidence type="ECO:0000313" key="2">
    <source>
        <dbReference type="EMBL" id="NRS94164.1"/>
    </source>
</evidence>
<feature type="compositionally biased region" description="Polar residues" evidence="1">
    <location>
        <begin position="39"/>
        <end position="66"/>
    </location>
</feature>
<evidence type="ECO:0000313" key="3">
    <source>
        <dbReference type="Proteomes" id="UP000610746"/>
    </source>
</evidence>
<dbReference type="AlphaFoldDB" id="A0A8J8GA34"/>
<accession>A0A8J8GA34</accession>
<sequence length="76" mass="8402">MKKFILTFATILLITIVSCRKTDDVLSAEDIATIKVIESNNSGSSDSNQTMKSDSTQNNEFTTQTFDGEIQSPPRK</sequence>
<dbReference type="PROSITE" id="PS51257">
    <property type="entry name" value="PROKAR_LIPOPROTEIN"/>
    <property type="match status" value="1"/>
</dbReference>
<keyword evidence="3" id="KW-1185">Reference proteome</keyword>
<name>A0A8J8GA34_9FLAO</name>
<reference evidence="2" key="1">
    <citation type="submission" date="2020-05" db="EMBL/GenBank/DDBJ databases">
        <title>Genomic Encyclopedia of Type Strains, Phase IV (KMG-V): Genome sequencing to study the core and pangenomes of soil and plant-associated prokaryotes.</title>
        <authorList>
            <person name="Whitman W."/>
        </authorList>
    </citation>
    <scope>NUCLEOTIDE SEQUENCE</scope>
    <source>
        <strain evidence="2">16F</strain>
    </source>
</reference>
<dbReference type="EMBL" id="JABSNO010000056">
    <property type="protein sequence ID" value="NRS94164.1"/>
    <property type="molecule type" value="Genomic_DNA"/>
</dbReference>
<organism evidence="2 3">
    <name type="scientific">Frigoriflavimonas asaccharolytica</name>
    <dbReference type="NCBI Taxonomy" id="2735899"/>
    <lineage>
        <taxon>Bacteria</taxon>
        <taxon>Pseudomonadati</taxon>
        <taxon>Bacteroidota</taxon>
        <taxon>Flavobacteriia</taxon>
        <taxon>Flavobacteriales</taxon>
        <taxon>Weeksellaceae</taxon>
        <taxon>Frigoriflavimonas</taxon>
    </lineage>
</organism>
<protein>
    <submittedName>
        <fullName evidence="2">Uncharacterized protein</fullName>
    </submittedName>
</protein>
<dbReference type="Proteomes" id="UP000610746">
    <property type="component" value="Unassembled WGS sequence"/>
</dbReference>
<gene>
    <name evidence="2" type="ORF">HNQ03_003270</name>
</gene>
<evidence type="ECO:0000256" key="1">
    <source>
        <dbReference type="SAM" id="MobiDB-lite"/>
    </source>
</evidence>